<evidence type="ECO:0000313" key="4">
    <source>
        <dbReference type="Proteomes" id="UP000528457"/>
    </source>
</evidence>
<gene>
    <name evidence="3" type="ORF">HNR48_002525</name>
</gene>
<accession>A0A7X0MWJ5</accession>
<feature type="compositionally biased region" description="Basic residues" evidence="1">
    <location>
        <begin position="37"/>
        <end position="49"/>
    </location>
</feature>
<proteinExistence type="predicted"/>
<evidence type="ECO:0008006" key="5">
    <source>
        <dbReference type="Google" id="ProtNLM"/>
    </source>
</evidence>
<organism evidence="3 4">
    <name type="scientific">Pseudoteredinibacter isoporae</name>
    <dbReference type="NCBI Taxonomy" id="570281"/>
    <lineage>
        <taxon>Bacteria</taxon>
        <taxon>Pseudomonadati</taxon>
        <taxon>Pseudomonadota</taxon>
        <taxon>Gammaproteobacteria</taxon>
        <taxon>Cellvibrionales</taxon>
        <taxon>Cellvibrionaceae</taxon>
        <taxon>Pseudoteredinibacter</taxon>
    </lineage>
</organism>
<dbReference type="RefSeq" id="WP_166846384.1">
    <property type="nucleotide sequence ID" value="NZ_JAAONY010000002.1"/>
</dbReference>
<sequence>MNTIISTCSIKTAGKLLLALCYLLSFTAHALDNPGHDHKHQHEHTHKEHKHEEHEHQEHDTEHHEAHVHGEAVLQLIQEDSELLLTFNSAAGNLLGFEHAPQTEEQQQKMVETEKQLGNASTLFQLIGGECRLYEQQSNSQKLFGEHDKEQHKNINSEYHFHCHKPETLDSIQIKLMTAFPALETLDIEWIIAGRQGTRSLNHQNGTISFK</sequence>
<dbReference type="Proteomes" id="UP000528457">
    <property type="component" value="Unassembled WGS sequence"/>
</dbReference>
<keyword evidence="4" id="KW-1185">Reference proteome</keyword>
<feature type="compositionally biased region" description="Basic and acidic residues" evidence="1">
    <location>
        <begin position="50"/>
        <end position="66"/>
    </location>
</feature>
<evidence type="ECO:0000256" key="1">
    <source>
        <dbReference type="SAM" id="MobiDB-lite"/>
    </source>
</evidence>
<feature type="region of interest" description="Disordered" evidence="1">
    <location>
        <begin position="34"/>
        <end position="66"/>
    </location>
</feature>
<name>A0A7X0MWJ5_9GAMM</name>
<evidence type="ECO:0000256" key="2">
    <source>
        <dbReference type="SAM" id="SignalP"/>
    </source>
</evidence>
<dbReference type="AlphaFoldDB" id="A0A7X0MWJ5"/>
<evidence type="ECO:0000313" key="3">
    <source>
        <dbReference type="EMBL" id="MBB6522240.1"/>
    </source>
</evidence>
<dbReference type="EMBL" id="JACHHT010000002">
    <property type="protein sequence ID" value="MBB6522240.1"/>
    <property type="molecule type" value="Genomic_DNA"/>
</dbReference>
<dbReference type="InterPro" id="IPR021253">
    <property type="entry name" value="ZrgA-like"/>
</dbReference>
<protein>
    <recommendedName>
        <fullName evidence="5">DUF2796 domain-containing protein</fullName>
    </recommendedName>
</protein>
<dbReference type="InParanoid" id="A0A7X0MWJ5"/>
<feature type="signal peptide" evidence="2">
    <location>
        <begin position="1"/>
        <end position="30"/>
    </location>
</feature>
<reference evidence="3 4" key="1">
    <citation type="submission" date="2020-08" db="EMBL/GenBank/DDBJ databases">
        <title>Genomic Encyclopedia of Type Strains, Phase IV (KMG-IV): sequencing the most valuable type-strain genomes for metagenomic binning, comparative biology and taxonomic classification.</title>
        <authorList>
            <person name="Goeker M."/>
        </authorList>
    </citation>
    <scope>NUCLEOTIDE SEQUENCE [LARGE SCALE GENOMIC DNA]</scope>
    <source>
        <strain evidence="3 4">DSM 22368</strain>
    </source>
</reference>
<dbReference type="Pfam" id="PF10986">
    <property type="entry name" value="ZrgA"/>
    <property type="match status" value="1"/>
</dbReference>
<keyword evidence="2" id="KW-0732">Signal</keyword>
<comment type="caution">
    <text evidence="3">The sequence shown here is derived from an EMBL/GenBank/DDBJ whole genome shotgun (WGS) entry which is preliminary data.</text>
</comment>
<feature type="chain" id="PRO_5031123379" description="DUF2796 domain-containing protein" evidence="2">
    <location>
        <begin position="31"/>
        <end position="211"/>
    </location>
</feature>